<comment type="caution">
    <text evidence="2">The sequence shown here is derived from an EMBL/GenBank/DDBJ whole genome shotgun (WGS) entry which is preliminary data.</text>
</comment>
<gene>
    <name evidence="2" type="ORF">DH2020_030656</name>
</gene>
<dbReference type="InterPro" id="IPR006527">
    <property type="entry name" value="F-box-assoc_dom_typ1"/>
</dbReference>
<accession>A0ABR0VKB3</accession>
<dbReference type="InterPro" id="IPR001810">
    <property type="entry name" value="F-box_dom"/>
</dbReference>
<dbReference type="NCBIfam" id="TIGR01640">
    <property type="entry name" value="F_box_assoc_1"/>
    <property type="match status" value="1"/>
</dbReference>
<reference evidence="2 3" key="1">
    <citation type="journal article" date="2021" name="Comput. Struct. Biotechnol. J.">
        <title>De novo genome assembly of the potent medicinal plant Rehmannia glutinosa using nanopore technology.</title>
        <authorList>
            <person name="Ma L."/>
            <person name="Dong C."/>
            <person name="Song C."/>
            <person name="Wang X."/>
            <person name="Zheng X."/>
            <person name="Niu Y."/>
            <person name="Chen S."/>
            <person name="Feng W."/>
        </authorList>
    </citation>
    <scope>NUCLEOTIDE SEQUENCE [LARGE SCALE GENOMIC DNA]</scope>
    <source>
        <strain evidence="2">DH-2019</strain>
    </source>
</reference>
<dbReference type="Pfam" id="PF00646">
    <property type="entry name" value="F-box"/>
    <property type="match status" value="1"/>
</dbReference>
<dbReference type="InterPro" id="IPR036047">
    <property type="entry name" value="F-box-like_dom_sf"/>
</dbReference>
<organism evidence="2 3">
    <name type="scientific">Rehmannia glutinosa</name>
    <name type="common">Chinese foxglove</name>
    <dbReference type="NCBI Taxonomy" id="99300"/>
    <lineage>
        <taxon>Eukaryota</taxon>
        <taxon>Viridiplantae</taxon>
        <taxon>Streptophyta</taxon>
        <taxon>Embryophyta</taxon>
        <taxon>Tracheophyta</taxon>
        <taxon>Spermatophyta</taxon>
        <taxon>Magnoliopsida</taxon>
        <taxon>eudicotyledons</taxon>
        <taxon>Gunneridae</taxon>
        <taxon>Pentapetalae</taxon>
        <taxon>asterids</taxon>
        <taxon>lamiids</taxon>
        <taxon>Lamiales</taxon>
        <taxon>Orobanchaceae</taxon>
        <taxon>Rehmannieae</taxon>
        <taxon>Rehmannia</taxon>
    </lineage>
</organism>
<protein>
    <recommendedName>
        <fullName evidence="1">F-box domain-containing protein</fullName>
    </recommendedName>
</protein>
<dbReference type="PANTHER" id="PTHR31672">
    <property type="entry name" value="BNACNNG10540D PROTEIN"/>
    <property type="match status" value="1"/>
</dbReference>
<dbReference type="Pfam" id="PF07734">
    <property type="entry name" value="FBA_1"/>
    <property type="match status" value="1"/>
</dbReference>
<evidence type="ECO:0000313" key="2">
    <source>
        <dbReference type="EMBL" id="KAK6135608.1"/>
    </source>
</evidence>
<keyword evidence="3" id="KW-1185">Reference proteome</keyword>
<dbReference type="PROSITE" id="PS50181">
    <property type="entry name" value="FBOX"/>
    <property type="match status" value="1"/>
</dbReference>
<dbReference type="InterPro" id="IPR017451">
    <property type="entry name" value="F-box-assoc_interact_dom"/>
</dbReference>
<dbReference type="InterPro" id="IPR050796">
    <property type="entry name" value="SCF_F-box_component"/>
</dbReference>
<dbReference type="SMART" id="SM00256">
    <property type="entry name" value="FBOX"/>
    <property type="match status" value="1"/>
</dbReference>
<dbReference type="SUPFAM" id="SSF81383">
    <property type="entry name" value="F-box domain"/>
    <property type="match status" value="1"/>
</dbReference>
<dbReference type="EMBL" id="JABTTQ020001087">
    <property type="protein sequence ID" value="KAK6135608.1"/>
    <property type="molecule type" value="Genomic_DNA"/>
</dbReference>
<dbReference type="CDD" id="cd22157">
    <property type="entry name" value="F-box_AtFBW1-like"/>
    <property type="match status" value="1"/>
</dbReference>
<dbReference type="Proteomes" id="UP001318860">
    <property type="component" value="Unassembled WGS sequence"/>
</dbReference>
<proteinExistence type="predicted"/>
<evidence type="ECO:0000313" key="3">
    <source>
        <dbReference type="Proteomes" id="UP001318860"/>
    </source>
</evidence>
<feature type="domain" description="F-box" evidence="1">
    <location>
        <begin position="34"/>
        <end position="80"/>
    </location>
</feature>
<name>A0ABR0VKB3_REHGL</name>
<sequence>MAPKIIVADLQIFSAYISQSVNQIKLLSSSPSIALKMSDIPSEFYREILLRLPADSLFRFRTVCKAWRRIIDDPSFIKSHTNNQHSSTTLFIRNPAGTLYSISLDSLNYIDGLQKIEVIHVKTLSLRGVPRLPALPVASCNGLILISHFEINKIWVIWNPLTKEFHELPELDIDEHLKASGLGYDSASDDYKVVRIDEIWHNQKLWVNNQKFYRTLVYSMKSDSWKRIKNCPGDFAIAPIGSDQGFFLNGALHWRSRDKIITLDLATEEYRQLSLPPVPRKPGKPFETYLDALGGCLVVSFYYIIERLDGWVMKDYGVEKSWTKLFSFGKLDVIGAMQGNLRPVAYFKSKGQVVLQYYDKFFWLDIEKNISKKVTILGIPSCFSSQICPGSLFRLSDSVGGSVALKSTAGVKRKRRNRKKANTRLHDVIISDIWCRSDSSFSSDSGWLSEGEDY</sequence>
<dbReference type="Gene3D" id="1.20.1280.50">
    <property type="match status" value="1"/>
</dbReference>
<evidence type="ECO:0000259" key="1">
    <source>
        <dbReference type="PROSITE" id="PS50181"/>
    </source>
</evidence>
<dbReference type="PANTHER" id="PTHR31672:SF13">
    <property type="entry name" value="F-BOX PROTEIN CPR30-LIKE"/>
    <property type="match status" value="1"/>
</dbReference>